<comment type="caution">
    <text evidence="1">The sequence shown here is derived from an EMBL/GenBank/DDBJ whole genome shotgun (WGS) entry which is preliminary data.</text>
</comment>
<dbReference type="AlphaFoldDB" id="A0A5E4DAB9"/>
<accession>A0A5E4DAB9</accession>
<dbReference type="EMBL" id="CABDUW010003731">
    <property type="protein sequence ID" value="VTJ89709.1"/>
    <property type="molecule type" value="Genomic_DNA"/>
</dbReference>
<dbReference type="Proteomes" id="UP000335636">
    <property type="component" value="Unassembled WGS sequence"/>
</dbReference>
<organism evidence="1 2">
    <name type="scientific">Marmota monax</name>
    <name type="common">Woodchuck</name>
    <dbReference type="NCBI Taxonomy" id="9995"/>
    <lineage>
        <taxon>Eukaryota</taxon>
        <taxon>Metazoa</taxon>
        <taxon>Chordata</taxon>
        <taxon>Craniata</taxon>
        <taxon>Vertebrata</taxon>
        <taxon>Euteleostomi</taxon>
        <taxon>Mammalia</taxon>
        <taxon>Eutheria</taxon>
        <taxon>Euarchontoglires</taxon>
        <taxon>Glires</taxon>
        <taxon>Rodentia</taxon>
        <taxon>Sciuromorpha</taxon>
        <taxon>Sciuridae</taxon>
        <taxon>Xerinae</taxon>
        <taxon>Marmotini</taxon>
        <taxon>Marmota</taxon>
    </lineage>
</organism>
<gene>
    <name evidence="1" type="ORF">MONAX_5E021162</name>
</gene>
<evidence type="ECO:0000313" key="1">
    <source>
        <dbReference type="EMBL" id="VTJ89709.1"/>
    </source>
</evidence>
<feature type="non-terminal residue" evidence="1">
    <location>
        <position position="58"/>
    </location>
</feature>
<proteinExistence type="predicted"/>
<name>A0A5E4DAB9_MARMO</name>
<protein>
    <submittedName>
        <fullName evidence="1">Uncharacterized protein</fullName>
    </submittedName>
</protein>
<evidence type="ECO:0000313" key="2">
    <source>
        <dbReference type="Proteomes" id="UP000335636"/>
    </source>
</evidence>
<reference evidence="1" key="1">
    <citation type="submission" date="2019-04" db="EMBL/GenBank/DDBJ databases">
        <authorList>
            <person name="Alioto T."/>
            <person name="Alioto T."/>
        </authorList>
    </citation>
    <scope>NUCLEOTIDE SEQUENCE [LARGE SCALE GENOMIC DNA]</scope>
</reference>
<keyword evidence="2" id="KW-1185">Reference proteome</keyword>
<sequence>MSSCPKRNVISSSYNSAQCRLVLKRRVSGSSKLKLPLGSSLAAEIPLKKTQCEKVAED</sequence>